<dbReference type="AlphaFoldDB" id="A0A835HQZ7"/>
<dbReference type="OrthoDB" id="591557at2759"/>
<protein>
    <recommendedName>
        <fullName evidence="1">F-box associated beta-propeller type 1 domain-containing protein</fullName>
    </recommendedName>
</protein>
<dbReference type="InterPro" id="IPR006527">
    <property type="entry name" value="F-box-assoc_dom_typ1"/>
</dbReference>
<organism evidence="2 3">
    <name type="scientific">Coptis chinensis</name>
    <dbReference type="NCBI Taxonomy" id="261450"/>
    <lineage>
        <taxon>Eukaryota</taxon>
        <taxon>Viridiplantae</taxon>
        <taxon>Streptophyta</taxon>
        <taxon>Embryophyta</taxon>
        <taxon>Tracheophyta</taxon>
        <taxon>Spermatophyta</taxon>
        <taxon>Magnoliopsida</taxon>
        <taxon>Ranunculales</taxon>
        <taxon>Ranunculaceae</taxon>
        <taxon>Coptidoideae</taxon>
        <taxon>Coptis</taxon>
    </lineage>
</organism>
<feature type="domain" description="F-box associated beta-propeller type 1" evidence="1">
    <location>
        <begin position="35"/>
        <end position="215"/>
    </location>
</feature>
<comment type="caution">
    <text evidence="2">The sequence shown here is derived from an EMBL/GenBank/DDBJ whole genome shotgun (WGS) entry which is preliminary data.</text>
</comment>
<dbReference type="NCBIfam" id="TIGR01640">
    <property type="entry name" value="F_box_assoc_1"/>
    <property type="match status" value="1"/>
</dbReference>
<dbReference type="EMBL" id="JADFTS010000005">
    <property type="protein sequence ID" value="KAF9604186.1"/>
    <property type="molecule type" value="Genomic_DNA"/>
</dbReference>
<evidence type="ECO:0000313" key="3">
    <source>
        <dbReference type="Proteomes" id="UP000631114"/>
    </source>
</evidence>
<dbReference type="Pfam" id="PF07734">
    <property type="entry name" value="FBA_1"/>
    <property type="match status" value="1"/>
</dbReference>
<dbReference type="InterPro" id="IPR017451">
    <property type="entry name" value="F-box-assoc_interact_dom"/>
</dbReference>
<evidence type="ECO:0000259" key="1">
    <source>
        <dbReference type="Pfam" id="PF07734"/>
    </source>
</evidence>
<dbReference type="PANTHER" id="PTHR31790:SF526">
    <property type="entry name" value="OS12G0618150 PROTEIN"/>
    <property type="match status" value="1"/>
</dbReference>
<evidence type="ECO:0000313" key="2">
    <source>
        <dbReference type="EMBL" id="KAF9604186.1"/>
    </source>
</evidence>
<dbReference type="PANTHER" id="PTHR31790">
    <property type="entry name" value="OS02G0783600 PROTEIN"/>
    <property type="match status" value="1"/>
</dbReference>
<proteinExistence type="predicted"/>
<dbReference type="InterPro" id="IPR052361">
    <property type="entry name" value="F-box_domain"/>
</dbReference>
<name>A0A835HQZ7_9MAGN</name>
<accession>A0A835HQZ7</accession>
<dbReference type="Proteomes" id="UP000631114">
    <property type="component" value="Unassembled WGS sequence"/>
</dbReference>
<keyword evidence="3" id="KW-1185">Reference proteome</keyword>
<sequence length="309" mass="34935">MVCDDNEDLYSVDYSTSCTEAVEIDYPGKGSFNGVEIVGSCNGLLCIHTDFFDVIWNPCTNEYKKLPIAPAVAESIEDWESHITYGFGYDSTVDDYKVVKVAFLHSGFDYEELDDDKNNEILGSVVERLNWLATKKASSDVPTLIVSFDFVAEQFHEVPHPKCVCSIMDARVLGGQLCILYRPSGGGADMWVMKDYGVIDSWNCLFTIPLLTEVEQPMMRILSFSKIGKLLLEYDHEDLVLYYPELEQYEVLQICGFPEWFKAEAYVGSLVSLKSGTYVEQKQAKKNAINAGDEHELLWQSEIVYDYGV</sequence>
<reference evidence="2 3" key="1">
    <citation type="submission" date="2020-10" db="EMBL/GenBank/DDBJ databases">
        <title>The Coptis chinensis genome and diversification of protoberbering-type alkaloids.</title>
        <authorList>
            <person name="Wang B."/>
            <person name="Shu S."/>
            <person name="Song C."/>
            <person name="Liu Y."/>
        </authorList>
    </citation>
    <scope>NUCLEOTIDE SEQUENCE [LARGE SCALE GENOMIC DNA]</scope>
    <source>
        <strain evidence="2">HL-2020</strain>
        <tissue evidence="2">Leaf</tissue>
    </source>
</reference>
<gene>
    <name evidence="2" type="ORF">IFM89_003932</name>
</gene>